<dbReference type="AlphaFoldDB" id="E0TJ44"/>
<dbReference type="PANTHER" id="PTHR13691:SF5">
    <property type="entry name" value="LARGE RIBOSOMAL SUBUNIT PROTEIN UL2M"/>
    <property type="match status" value="1"/>
</dbReference>
<dbReference type="InterPro" id="IPR008991">
    <property type="entry name" value="Translation_prot_SH3-like_sf"/>
</dbReference>
<dbReference type="STRING" id="871271.ZICARI_217"/>
<dbReference type="InterPro" id="IPR014722">
    <property type="entry name" value="Rib_uL2_dom2"/>
</dbReference>
<dbReference type="FunFam" id="4.10.950.10:FF:000001">
    <property type="entry name" value="50S ribosomal protein L2"/>
    <property type="match status" value="1"/>
</dbReference>
<dbReference type="InterPro" id="IPR022666">
    <property type="entry name" value="Ribosomal_uL2_RNA-bd_dom"/>
</dbReference>
<gene>
    <name evidence="5 9" type="primary">rplB</name>
    <name evidence="9" type="ordered locus">ZICARI_217</name>
</gene>
<reference evidence="9 10" key="1">
    <citation type="journal article" date="2010" name="Genome Biol. Evol.">
        <title>Functional convergence in reduced genomes of bacterial symbionts spanning 200 My of evolution.</title>
        <authorList>
            <person name="McCutcheon J.P."/>
            <person name="Moran N.A."/>
        </authorList>
    </citation>
    <scope>NUCLEOTIDE SEQUENCE [LARGE SCALE GENOMIC DNA]</scope>
    <source>
        <strain evidence="9 10">CARI</strain>
    </source>
</reference>
<dbReference type="Gene3D" id="2.30.30.30">
    <property type="match status" value="1"/>
</dbReference>
<name>E0TJ44_ZINIC</name>
<evidence type="ECO:0000256" key="1">
    <source>
        <dbReference type="ARBA" id="ARBA00005636"/>
    </source>
</evidence>
<protein>
    <recommendedName>
        <fullName evidence="4 5">Large ribosomal subunit protein uL2</fullName>
    </recommendedName>
</protein>
<evidence type="ECO:0000256" key="5">
    <source>
        <dbReference type="HAMAP-Rule" id="MF_01320"/>
    </source>
</evidence>
<dbReference type="GO" id="GO:0015934">
    <property type="term" value="C:large ribosomal subunit"/>
    <property type="evidence" value="ECO:0007669"/>
    <property type="project" value="InterPro"/>
</dbReference>
<dbReference type="Pfam" id="PF03947">
    <property type="entry name" value="Ribosomal_L2_C"/>
    <property type="match status" value="1"/>
</dbReference>
<evidence type="ECO:0000256" key="3">
    <source>
        <dbReference type="ARBA" id="ARBA00023274"/>
    </source>
</evidence>
<dbReference type="NCBIfam" id="TIGR01171">
    <property type="entry name" value="rplB_bact"/>
    <property type="match status" value="1"/>
</dbReference>
<dbReference type="PROSITE" id="PS00467">
    <property type="entry name" value="RIBOSOMAL_L2"/>
    <property type="match status" value="1"/>
</dbReference>
<evidence type="ECO:0000313" key="10">
    <source>
        <dbReference type="Proteomes" id="UP000001303"/>
    </source>
</evidence>
<evidence type="ECO:0000256" key="6">
    <source>
        <dbReference type="SAM" id="MobiDB-lite"/>
    </source>
</evidence>
<evidence type="ECO:0000259" key="7">
    <source>
        <dbReference type="SMART" id="SM01382"/>
    </source>
</evidence>
<dbReference type="InterPro" id="IPR022671">
    <property type="entry name" value="Ribosomal_uL2_CS"/>
</dbReference>
<dbReference type="PANTHER" id="PTHR13691">
    <property type="entry name" value="RIBOSOMAL PROTEIN L2"/>
    <property type="match status" value="1"/>
</dbReference>
<organism evidence="9 10">
    <name type="scientific">Zinderia insecticola (strain CARI)</name>
    <dbReference type="NCBI Taxonomy" id="871271"/>
    <lineage>
        <taxon>Bacteria</taxon>
        <taxon>Pseudomonadati</taxon>
        <taxon>Pseudomonadota</taxon>
        <taxon>Betaproteobacteria</taxon>
        <taxon>Burkholderiales</taxon>
        <taxon>Oxalobacteraceae</taxon>
        <taxon>Candidatus Zinderia</taxon>
    </lineage>
</organism>
<comment type="similarity">
    <text evidence="1 5">Belongs to the universal ribosomal protein uL2 family.</text>
</comment>
<dbReference type="SUPFAM" id="SSF50249">
    <property type="entry name" value="Nucleic acid-binding proteins"/>
    <property type="match status" value="1"/>
</dbReference>
<accession>E0TJ44</accession>
<dbReference type="SUPFAM" id="SSF50104">
    <property type="entry name" value="Translation proteins SH3-like domain"/>
    <property type="match status" value="1"/>
</dbReference>
<dbReference type="SMART" id="SM01383">
    <property type="entry name" value="Ribosomal_L2"/>
    <property type="match status" value="1"/>
</dbReference>
<dbReference type="InterPro" id="IPR005880">
    <property type="entry name" value="Ribosomal_uL2_bac/org-type"/>
</dbReference>
<dbReference type="GO" id="GO:0016740">
    <property type="term" value="F:transferase activity"/>
    <property type="evidence" value="ECO:0007669"/>
    <property type="project" value="InterPro"/>
</dbReference>
<keyword evidence="5" id="KW-0694">RNA-binding</keyword>
<dbReference type="Proteomes" id="UP000001303">
    <property type="component" value="Chromosome"/>
</dbReference>
<dbReference type="Pfam" id="PF00181">
    <property type="entry name" value="Ribosomal_L2_N"/>
    <property type="match status" value="1"/>
</dbReference>
<dbReference type="InterPro" id="IPR002171">
    <property type="entry name" value="Ribosomal_uL2"/>
</dbReference>
<feature type="compositionally biased region" description="Basic residues" evidence="6">
    <location>
        <begin position="251"/>
        <end position="260"/>
    </location>
</feature>
<dbReference type="HOGENOM" id="CLU_036235_2_1_4"/>
<evidence type="ECO:0000259" key="8">
    <source>
        <dbReference type="SMART" id="SM01383"/>
    </source>
</evidence>
<dbReference type="SMART" id="SM01382">
    <property type="entry name" value="Ribosomal_L2_C"/>
    <property type="match status" value="1"/>
</dbReference>
<keyword evidence="3 5" id="KW-0687">Ribonucleoprotein</keyword>
<dbReference type="GO" id="GO:0002181">
    <property type="term" value="P:cytoplasmic translation"/>
    <property type="evidence" value="ECO:0007669"/>
    <property type="project" value="TreeGrafter"/>
</dbReference>
<evidence type="ECO:0000313" key="9">
    <source>
        <dbReference type="EMBL" id="ADM89821.1"/>
    </source>
</evidence>
<dbReference type="Gene3D" id="2.40.50.140">
    <property type="entry name" value="Nucleic acid-binding proteins"/>
    <property type="match status" value="1"/>
</dbReference>
<sequence length="278" mass="31717">MIIYKPKPTSPGRRNVIKILNKNLYKGRPLSILLKKKKKKSGRNNMGRITTRHKGGQHKRYYRIIDFKRNEYGIKGYVKRIEYDPNRNCNIALIYYLNGKKKYILHPKNLNINDEIISNYKTPIKIGNNLLIKNIPLGTLIHCLELLPFKGAQIARSAGSSALIISREKKYTQVRLKSNEIRRINNNCFATIGEIGNEKHNLIKLGKAGIKRNLGIRPTVRGVAMNPIDHPHGGGEGRTSGGRHPVTPWGKKTKGKKTRNKKKISNNMIINNKNDKIF</sequence>
<dbReference type="Gene3D" id="4.10.950.10">
    <property type="entry name" value="Ribosomal protein L2, domain 3"/>
    <property type="match status" value="1"/>
</dbReference>
<dbReference type="HAMAP" id="MF_01320_B">
    <property type="entry name" value="Ribosomal_uL2_B"/>
    <property type="match status" value="1"/>
</dbReference>
<comment type="subunit">
    <text evidence="5">Part of the 50S ribosomal subunit. Forms a bridge to the 30S subunit in the 70S ribosome.</text>
</comment>
<feature type="region of interest" description="Disordered" evidence="6">
    <location>
        <begin position="224"/>
        <end position="260"/>
    </location>
</feature>
<dbReference type="InterPro" id="IPR022669">
    <property type="entry name" value="Ribosomal_uL2_C"/>
</dbReference>
<feature type="domain" description="Large ribosomal subunit protein uL2 RNA-binding" evidence="8">
    <location>
        <begin position="42"/>
        <end position="118"/>
    </location>
</feature>
<keyword evidence="10" id="KW-1185">Reference proteome</keyword>
<reference key="2">
    <citation type="submission" date="2010-08" db="EMBL/GenBank/DDBJ databases">
        <title>Functional convergence in reduced genomes of bacterial symbionts spanning 200 million years of evolution.</title>
        <authorList>
            <person name="McCutcheon J.P."/>
            <person name="Moran N.A."/>
        </authorList>
    </citation>
    <scope>NUCLEOTIDE SEQUENCE</scope>
    <source>
        <strain>CARI</strain>
    </source>
</reference>
<proteinExistence type="inferred from homology"/>
<feature type="domain" description="Large ribosomal subunit protein uL2 C-terminal" evidence="7">
    <location>
        <begin position="124"/>
        <end position="252"/>
    </location>
</feature>
<dbReference type="KEGG" id="zin:ZICARI_217"/>
<dbReference type="FunFam" id="2.30.30.30:FF:000001">
    <property type="entry name" value="50S ribosomal protein L2"/>
    <property type="match status" value="1"/>
</dbReference>
<keyword evidence="2 5" id="KW-0689">Ribosomal protein</keyword>
<dbReference type="GO" id="GO:0019843">
    <property type="term" value="F:rRNA binding"/>
    <property type="evidence" value="ECO:0007669"/>
    <property type="project" value="UniProtKB-UniRule"/>
</dbReference>
<dbReference type="PIRSF" id="PIRSF002158">
    <property type="entry name" value="Ribosomal_L2"/>
    <property type="match status" value="1"/>
</dbReference>
<dbReference type="EMBL" id="CP002161">
    <property type="protein sequence ID" value="ADM89821.1"/>
    <property type="molecule type" value="Genomic_DNA"/>
</dbReference>
<evidence type="ECO:0000256" key="2">
    <source>
        <dbReference type="ARBA" id="ARBA00022980"/>
    </source>
</evidence>
<keyword evidence="5" id="KW-0699">rRNA-binding</keyword>
<evidence type="ECO:0000256" key="4">
    <source>
        <dbReference type="ARBA" id="ARBA00035242"/>
    </source>
</evidence>
<dbReference type="InterPro" id="IPR014726">
    <property type="entry name" value="Ribosomal_uL2_dom3"/>
</dbReference>
<dbReference type="GO" id="GO:0003735">
    <property type="term" value="F:structural constituent of ribosome"/>
    <property type="evidence" value="ECO:0007669"/>
    <property type="project" value="InterPro"/>
</dbReference>
<comment type="function">
    <text evidence="5">One of the primary rRNA binding proteins. Required for association of the 30S and 50S subunits to form the 70S ribosome, for tRNA binding and peptide bond formation. It has been suggested to have peptidyltransferase activity; this is somewhat controversial. Makes several contacts with the 16S rRNA in the 70S ribosome.</text>
</comment>
<dbReference type="InterPro" id="IPR012340">
    <property type="entry name" value="NA-bd_OB-fold"/>
</dbReference>